<dbReference type="EMBL" id="CAJNOI010000524">
    <property type="protein sequence ID" value="CAF1299735.1"/>
    <property type="molecule type" value="Genomic_DNA"/>
</dbReference>
<evidence type="ECO:0000313" key="4">
    <source>
        <dbReference type="EMBL" id="CAF1299735.1"/>
    </source>
</evidence>
<reference evidence="4" key="1">
    <citation type="submission" date="2021-02" db="EMBL/GenBank/DDBJ databases">
        <authorList>
            <person name="Nowell W R."/>
        </authorList>
    </citation>
    <scope>NUCLEOTIDE SEQUENCE</scope>
</reference>
<dbReference type="Proteomes" id="UP000663877">
    <property type="component" value="Unassembled WGS sequence"/>
</dbReference>
<dbReference type="Gene3D" id="3.90.176.10">
    <property type="entry name" value="Toxin ADP-ribosyltransferase, Chain A, domain 1"/>
    <property type="match status" value="1"/>
</dbReference>
<keyword evidence="2 3" id="KW-0802">TPR repeat</keyword>
<organism evidence="4 7">
    <name type="scientific">Adineta steineri</name>
    <dbReference type="NCBI Taxonomy" id="433720"/>
    <lineage>
        <taxon>Eukaryota</taxon>
        <taxon>Metazoa</taxon>
        <taxon>Spiralia</taxon>
        <taxon>Gnathifera</taxon>
        <taxon>Rotifera</taxon>
        <taxon>Eurotatoria</taxon>
        <taxon>Bdelloidea</taxon>
        <taxon>Adinetida</taxon>
        <taxon>Adinetidae</taxon>
        <taxon>Adineta</taxon>
    </lineage>
</organism>
<dbReference type="SUPFAM" id="SSF56399">
    <property type="entry name" value="ADP-ribosylation"/>
    <property type="match status" value="1"/>
</dbReference>
<evidence type="ECO:0000313" key="7">
    <source>
        <dbReference type="Proteomes" id="UP000663877"/>
    </source>
</evidence>
<feature type="repeat" description="TPR" evidence="3">
    <location>
        <begin position="651"/>
        <end position="684"/>
    </location>
</feature>
<dbReference type="SMART" id="SM00028">
    <property type="entry name" value="TPR"/>
    <property type="match status" value="6"/>
</dbReference>
<evidence type="ECO:0000256" key="2">
    <source>
        <dbReference type="ARBA" id="ARBA00022803"/>
    </source>
</evidence>
<dbReference type="InterPro" id="IPR019734">
    <property type="entry name" value="TPR_rpt"/>
</dbReference>
<evidence type="ECO:0000313" key="5">
    <source>
        <dbReference type="EMBL" id="CAF1575299.1"/>
    </source>
</evidence>
<feature type="repeat" description="TPR" evidence="3">
    <location>
        <begin position="777"/>
        <end position="810"/>
    </location>
</feature>
<dbReference type="PROSITE" id="PS50005">
    <property type="entry name" value="TPR"/>
    <property type="match status" value="4"/>
</dbReference>
<sequence>MTVRIVSYNLLVPIFADQPESFTKSQREFVKTDYRWNLIRAQLEQEIMHHENTIICLQELSLCMLPKLELFFHQLKYSFFNNLYGPRYSDYMGVGIAIPDAIQLQSISYTKIGQHIRSVSKPLKSQTNLFTWVWDLYQFALSKFIKPISDPWETAIARDNTLICLQLIINGKPLCVGTYHMPCLYKVPAVMAIHSSIVKDLMYQFADGQDFILAETFEHINECEQRIRSVSAQDRIVLIVSGQLGQQLVPRIHELRQIASIYVYCMDKQRNELWANTFSKIKGVIIHLNELITSIDSNQVEQISNKVDEPIVIDIFNAKTKQEKSTAKLNGHFVHSQILIDCLLRMKSTPTDKKELVDFCLREYQNNNRELNNIHDFQKDYSPDRSIWWYTKDSFVYKLLNKALRVQDIHLIFLFRFFLRDIQKQLKQCRCLSFVRLYRGQLISNEELEVLRTSIGQLISMNSLLSTTLNREQALKFLCRSKISDDEHRILFEIDADPQLTGIKPFAEIANLSYYPKEEEVLLMLGSIFRLNDISRNVDDSWNIQMTLCSDDDNDLKSIFDYMRTQDGDKETSLYSFGLALHKMDKFKEAEKYYYRYLDELPPKHEGIARCYWGLGNVAYDKKDYESSIDWHSKSLEIKKRTLKSDDPSLGHSYNSIANIHRKKGNLDKAVELYQEALMIWKQALGEDSLLVARCFNNLGIICKTQRNYSDALKFYKKDLAISQKNLPCDHSDIGKSHHNIANVYYSLGQYDLALEHYELSLKIFEKSLPSQHTTIASTFLNIGRTYEQKGVFRDALSFYERAVIIYREVLSPTDSTVVDTEEDIQRVLLKLK</sequence>
<name>A0A815DQK3_9BILA</name>
<dbReference type="OrthoDB" id="2115703at2759"/>
<keyword evidence="6" id="KW-1185">Reference proteome</keyword>
<dbReference type="InterPro" id="IPR011990">
    <property type="entry name" value="TPR-like_helical_dom_sf"/>
</dbReference>
<dbReference type="EMBL" id="CAJNOM010000886">
    <property type="protein sequence ID" value="CAF1575299.1"/>
    <property type="molecule type" value="Genomic_DNA"/>
</dbReference>
<dbReference type="PANTHER" id="PTHR45641:SF19">
    <property type="entry name" value="NEPHROCYSTIN-3"/>
    <property type="match status" value="1"/>
</dbReference>
<feature type="repeat" description="TPR" evidence="3">
    <location>
        <begin position="735"/>
        <end position="768"/>
    </location>
</feature>
<comment type="caution">
    <text evidence="4">The sequence shown here is derived from an EMBL/GenBank/DDBJ whole genome shotgun (WGS) entry which is preliminary data.</text>
</comment>
<feature type="repeat" description="TPR" evidence="3">
    <location>
        <begin position="693"/>
        <end position="726"/>
    </location>
</feature>
<proteinExistence type="predicted"/>
<evidence type="ECO:0000313" key="6">
    <source>
        <dbReference type="Proteomes" id="UP000663832"/>
    </source>
</evidence>
<dbReference type="Proteomes" id="UP000663832">
    <property type="component" value="Unassembled WGS sequence"/>
</dbReference>
<dbReference type="SUPFAM" id="SSF56219">
    <property type="entry name" value="DNase I-like"/>
    <property type="match status" value="1"/>
</dbReference>
<accession>A0A815DQK3</accession>
<dbReference type="AlphaFoldDB" id="A0A815DQK3"/>
<keyword evidence="1" id="KW-0677">Repeat</keyword>
<dbReference type="Gene3D" id="1.25.40.10">
    <property type="entry name" value="Tetratricopeptide repeat domain"/>
    <property type="match status" value="2"/>
</dbReference>
<evidence type="ECO:0000256" key="1">
    <source>
        <dbReference type="ARBA" id="ARBA00022737"/>
    </source>
</evidence>
<dbReference type="SUPFAM" id="SSF81901">
    <property type="entry name" value="HCP-like"/>
    <property type="match status" value="1"/>
</dbReference>
<dbReference type="PANTHER" id="PTHR45641">
    <property type="entry name" value="TETRATRICOPEPTIDE REPEAT PROTEIN (AFU_ORTHOLOGUE AFUA_6G03870)"/>
    <property type="match status" value="1"/>
</dbReference>
<gene>
    <name evidence="4" type="ORF">BJG266_LOCUS32216</name>
    <name evidence="5" type="ORF">QVE165_LOCUS49301</name>
</gene>
<dbReference type="InterPro" id="IPR036691">
    <property type="entry name" value="Endo/exonu/phosph_ase_sf"/>
</dbReference>
<dbReference type="PROSITE" id="PS51996">
    <property type="entry name" value="TR_MART"/>
    <property type="match status" value="1"/>
</dbReference>
<protein>
    <submittedName>
        <fullName evidence="4">Uncharacterized protein</fullName>
    </submittedName>
</protein>
<dbReference type="Gene3D" id="3.60.10.10">
    <property type="entry name" value="Endonuclease/exonuclease/phosphatase"/>
    <property type="match status" value="1"/>
</dbReference>
<evidence type="ECO:0000256" key="3">
    <source>
        <dbReference type="PROSITE-ProRule" id="PRU00339"/>
    </source>
</evidence>
<dbReference type="Pfam" id="PF13424">
    <property type="entry name" value="TPR_12"/>
    <property type="match status" value="3"/>
</dbReference>